<protein>
    <submittedName>
        <fullName evidence="1">Uncharacterized protein</fullName>
    </submittedName>
</protein>
<evidence type="ECO:0000313" key="1">
    <source>
        <dbReference type="EMBL" id="QHT06183.1"/>
    </source>
</evidence>
<dbReference type="EMBL" id="MN739467">
    <property type="protein sequence ID" value="QHT06183.1"/>
    <property type="molecule type" value="Genomic_DNA"/>
</dbReference>
<accession>A0A6C0CPG3</accession>
<organism evidence="1">
    <name type="scientific">viral metagenome</name>
    <dbReference type="NCBI Taxonomy" id="1070528"/>
    <lineage>
        <taxon>unclassified sequences</taxon>
        <taxon>metagenomes</taxon>
        <taxon>organismal metagenomes</taxon>
    </lineage>
</organism>
<sequence length="173" mass="20021">MPSDNKYSDSVNSYSIEPRKNNSCQEVEIWKTILSNGKTVNVEIGRLYDMGKFTLELDQQEYDTLINNCNSGTIIINDFDYNIDYVRNVKDIWVEVNGIPLKACNKIPDINSQEKMELYRIIYKWDIIARDEKSSGSESNSDSDFDEQKLTHNNCIHLTTKYAIINGFDINEL</sequence>
<proteinExistence type="predicted"/>
<name>A0A6C0CPG3_9ZZZZ</name>
<dbReference type="AlphaFoldDB" id="A0A6C0CPG3"/>
<reference evidence="1" key="1">
    <citation type="journal article" date="2020" name="Nature">
        <title>Giant virus diversity and host interactions through global metagenomics.</title>
        <authorList>
            <person name="Schulz F."/>
            <person name="Roux S."/>
            <person name="Paez-Espino D."/>
            <person name="Jungbluth S."/>
            <person name="Walsh D.A."/>
            <person name="Denef V.J."/>
            <person name="McMahon K.D."/>
            <person name="Konstantinidis K.T."/>
            <person name="Eloe-Fadrosh E.A."/>
            <person name="Kyrpides N.C."/>
            <person name="Woyke T."/>
        </authorList>
    </citation>
    <scope>NUCLEOTIDE SEQUENCE</scope>
    <source>
        <strain evidence="1">GVMAG-M-3300021425-30</strain>
    </source>
</reference>